<dbReference type="EMBL" id="NJBN01000002">
    <property type="protein sequence ID" value="TKJ41602.1"/>
    <property type="molecule type" value="Genomic_DNA"/>
</dbReference>
<dbReference type="InterPro" id="IPR002201">
    <property type="entry name" value="Glyco_trans_9"/>
</dbReference>
<dbReference type="GO" id="GO:0005829">
    <property type="term" value="C:cytosol"/>
    <property type="evidence" value="ECO:0007669"/>
    <property type="project" value="TreeGrafter"/>
</dbReference>
<reference evidence="3 4" key="1">
    <citation type="submission" date="2017-06" db="EMBL/GenBank/DDBJ databases">
        <title>Novel microbial phyla capable of carbon fixation and sulfur reduction in deep-sea sediments.</title>
        <authorList>
            <person name="Huang J."/>
            <person name="Baker B."/>
            <person name="Wang Y."/>
        </authorList>
    </citation>
    <scope>NUCLEOTIDE SEQUENCE [LARGE SCALE GENOMIC DNA]</scope>
    <source>
        <strain evidence="3">B3_LCP</strain>
    </source>
</reference>
<accession>A0A532V399</accession>
<evidence type="ECO:0000256" key="2">
    <source>
        <dbReference type="ARBA" id="ARBA00022679"/>
    </source>
</evidence>
<dbReference type="Gene3D" id="3.40.50.2000">
    <property type="entry name" value="Glycogen Phosphorylase B"/>
    <property type="match status" value="2"/>
</dbReference>
<dbReference type="Proteomes" id="UP000319619">
    <property type="component" value="Unassembled WGS sequence"/>
</dbReference>
<proteinExistence type="predicted"/>
<dbReference type="InterPro" id="IPR051199">
    <property type="entry name" value="LPS_LOS_Heptosyltrfase"/>
</dbReference>
<evidence type="ECO:0008006" key="5">
    <source>
        <dbReference type="Google" id="ProtNLM"/>
    </source>
</evidence>
<dbReference type="CDD" id="cd03789">
    <property type="entry name" value="GT9_LPS_heptosyltransferase"/>
    <property type="match status" value="1"/>
</dbReference>
<keyword evidence="2" id="KW-0808">Transferase</keyword>
<keyword evidence="1" id="KW-0328">Glycosyltransferase</keyword>
<dbReference type="AlphaFoldDB" id="A0A532V399"/>
<dbReference type="GO" id="GO:0008713">
    <property type="term" value="F:ADP-heptose-lipopolysaccharide heptosyltransferase activity"/>
    <property type="evidence" value="ECO:0007669"/>
    <property type="project" value="TreeGrafter"/>
</dbReference>
<evidence type="ECO:0000256" key="1">
    <source>
        <dbReference type="ARBA" id="ARBA00022676"/>
    </source>
</evidence>
<sequence length="397" mass="45361">MNLGLIRHIDSKVGQVVCNYLYYYDKFRGLFPPLKVPEGVHRILIIKFWGIGNLVQASPTLRGIRDKYPDADIVFLTLEQNKGVYEGSGLYDDVIYLRLTTIWDFTRELFKMFFMLRTYNFDLIINLEPLVYFGELISFYVGVGPRVGFAVPNRKTLFTKPIEFREDEHIARSFYRTLSVFGLPENPAEEALQPEPIPLSSADEKNAAEILQSEGISDEGYLIGMNVNASDVAVERRWPLENFAALVDLAMTKLNAQVVLYGSPDERKYVERAVAMMRRNPVNLAGKTSLRQAIAIMNRLDMFLTNDSGPLHLAYAMNVPTISLWGPESPERYGPLGDKHVKVFKDVDCSPCINFKNLKQTNCKMDAVCIRQITVKEVFELLQEAHENWLKKNYNHG</sequence>
<organism evidence="3 4">
    <name type="scientific">candidate division LCP-89 bacterium B3_LCP</name>
    <dbReference type="NCBI Taxonomy" id="2012998"/>
    <lineage>
        <taxon>Bacteria</taxon>
        <taxon>Pseudomonadati</taxon>
        <taxon>Bacteria division LCP-89</taxon>
    </lineage>
</organism>
<evidence type="ECO:0000313" key="3">
    <source>
        <dbReference type="EMBL" id="TKJ41602.1"/>
    </source>
</evidence>
<dbReference type="GO" id="GO:0009244">
    <property type="term" value="P:lipopolysaccharide core region biosynthetic process"/>
    <property type="evidence" value="ECO:0007669"/>
    <property type="project" value="TreeGrafter"/>
</dbReference>
<gene>
    <name evidence="3" type="ORF">CEE37_03285</name>
</gene>
<name>A0A532V399_UNCL8</name>
<dbReference type="SUPFAM" id="SSF53756">
    <property type="entry name" value="UDP-Glycosyltransferase/glycogen phosphorylase"/>
    <property type="match status" value="1"/>
</dbReference>
<dbReference type="Pfam" id="PF01075">
    <property type="entry name" value="Glyco_transf_9"/>
    <property type="match status" value="1"/>
</dbReference>
<dbReference type="PANTHER" id="PTHR30160">
    <property type="entry name" value="TETRAACYLDISACCHARIDE 4'-KINASE-RELATED"/>
    <property type="match status" value="1"/>
</dbReference>
<dbReference type="PANTHER" id="PTHR30160:SF7">
    <property type="entry name" value="ADP-HEPTOSE--LPS HEPTOSYLTRANSFERASE 2"/>
    <property type="match status" value="1"/>
</dbReference>
<comment type="caution">
    <text evidence="3">The sequence shown here is derived from an EMBL/GenBank/DDBJ whole genome shotgun (WGS) entry which is preliminary data.</text>
</comment>
<evidence type="ECO:0000313" key="4">
    <source>
        <dbReference type="Proteomes" id="UP000319619"/>
    </source>
</evidence>
<protein>
    <recommendedName>
        <fullName evidence="5">Lipopolysaccharide heptosyltransferase II</fullName>
    </recommendedName>
</protein>